<evidence type="ECO:0008006" key="3">
    <source>
        <dbReference type="Google" id="ProtNLM"/>
    </source>
</evidence>
<gene>
    <name evidence="1" type="ORF">HGO97_021420</name>
</gene>
<comment type="caution">
    <text evidence="1">The sequence shown here is derived from an EMBL/GenBank/DDBJ whole genome shotgun (WGS) entry which is preliminary data.</text>
</comment>
<evidence type="ECO:0000313" key="1">
    <source>
        <dbReference type="EMBL" id="MBU3878367.1"/>
    </source>
</evidence>
<name>A0ABS6DB05_9FIRM</name>
<reference evidence="1 2" key="1">
    <citation type="submission" date="2021-06" db="EMBL/GenBank/DDBJ databases">
        <title>Faecalicatena sp. nov. isolated from porcine feces.</title>
        <authorList>
            <person name="Oh B.S."/>
            <person name="Lee J.H."/>
        </authorList>
    </citation>
    <scope>NUCLEOTIDE SEQUENCE [LARGE SCALE GENOMIC DNA]</scope>
    <source>
        <strain evidence="1 2">AGMB00832</strain>
    </source>
</reference>
<dbReference type="RefSeq" id="WP_168866587.1">
    <property type="nucleotide sequence ID" value="NZ_JABACJ020000032.1"/>
</dbReference>
<dbReference type="Proteomes" id="UP000723714">
    <property type="component" value="Unassembled WGS sequence"/>
</dbReference>
<dbReference type="EMBL" id="JABACJ020000032">
    <property type="protein sequence ID" value="MBU3878367.1"/>
    <property type="molecule type" value="Genomic_DNA"/>
</dbReference>
<protein>
    <recommendedName>
        <fullName evidence="3">Alternate signal-mediated exported protein</fullName>
    </recommendedName>
</protein>
<evidence type="ECO:0000313" key="2">
    <source>
        <dbReference type="Proteomes" id="UP000723714"/>
    </source>
</evidence>
<proteinExistence type="predicted"/>
<accession>A0ABS6DB05</accession>
<keyword evidence="2" id="KW-1185">Reference proteome</keyword>
<sequence length="237" mass="25358">MKRRKKASRGQKTTIALLAAAGILLAGSAVGSTRAALSYYSDNYTANLAVSEIGVALVENGKETSDALLADMVGKDEKVIPGREYKEELTVKNTGEIDQYVRVSIAKSWMKDGQKVTSLSPDLILLDLIGNGWIEDKGASTKERTVLYYSRPLAGGETAPIFADTIKIDGAVASKASKETVKSENGYTTVTTTYRYDGVTFNLEAHVDAVQTHNAQDAIKSAWGVNVNVSSDGTLSL</sequence>
<organism evidence="1 2">
    <name type="scientific">Faecalicatena faecalis</name>
    <dbReference type="NCBI Taxonomy" id="2726362"/>
    <lineage>
        <taxon>Bacteria</taxon>
        <taxon>Bacillati</taxon>
        <taxon>Bacillota</taxon>
        <taxon>Clostridia</taxon>
        <taxon>Lachnospirales</taxon>
        <taxon>Lachnospiraceae</taxon>
        <taxon>Faecalicatena</taxon>
    </lineage>
</organism>